<dbReference type="EMBL" id="CP051627">
    <property type="protein sequence ID" value="UPT23449.1"/>
    <property type="molecule type" value="Genomic_DNA"/>
</dbReference>
<keyword evidence="1" id="KW-1133">Transmembrane helix</keyword>
<reference evidence="2 3" key="1">
    <citation type="submission" date="2020-04" db="EMBL/GenBank/DDBJ databases">
        <title>Thermobifida alba genome sequencing and assembly.</title>
        <authorList>
            <person name="Luzics S."/>
            <person name="Horvath B."/>
            <person name="Nagy I."/>
            <person name="Toth A."/>
            <person name="Nagy I."/>
            <person name="Kukolya J."/>
        </authorList>
    </citation>
    <scope>NUCLEOTIDE SEQUENCE [LARGE SCALE GENOMIC DNA]</scope>
    <source>
        <strain evidence="2 3">DSM 43795</strain>
    </source>
</reference>
<feature type="transmembrane region" description="Helical" evidence="1">
    <location>
        <begin position="63"/>
        <end position="82"/>
    </location>
</feature>
<feature type="transmembrane region" description="Helical" evidence="1">
    <location>
        <begin position="139"/>
        <end position="158"/>
    </location>
</feature>
<dbReference type="RefSeq" id="WP_248593818.1">
    <property type="nucleotide sequence ID" value="NZ_BAABEB010000037.1"/>
</dbReference>
<sequence>MLAGHFGVSGMVKAWRPELPLGVLLVASQAPDLLFLPLAAAGVEGLEPVAGHSGYGSLLINAPYSHALLSAALLCTLLGLLVHLAARNRWGPDAGWIVGAVVFSHWLLDLLVHRPDIAVLPGGAGGLPYLGLGLWESPLLAALVEGTLVVAGTVLYAWRTLRDHPHRTRAVLYSLGVALLLVGSFLWDLLG</sequence>
<gene>
    <name evidence="2" type="ORF">FOF52_10050</name>
</gene>
<accession>A0ABY4L732</accession>
<dbReference type="Proteomes" id="UP000832041">
    <property type="component" value="Chromosome"/>
</dbReference>
<organism evidence="2 3">
    <name type="scientific">Thermobifida alba</name>
    <name type="common">Thermomonospora alba</name>
    <dbReference type="NCBI Taxonomy" id="53522"/>
    <lineage>
        <taxon>Bacteria</taxon>
        <taxon>Bacillati</taxon>
        <taxon>Actinomycetota</taxon>
        <taxon>Actinomycetes</taxon>
        <taxon>Streptosporangiales</taxon>
        <taxon>Nocardiopsidaceae</taxon>
        <taxon>Thermobifida</taxon>
    </lineage>
</organism>
<evidence type="ECO:0000313" key="2">
    <source>
        <dbReference type="EMBL" id="UPT23449.1"/>
    </source>
</evidence>
<name>A0ABY4L732_THEAE</name>
<evidence type="ECO:0000256" key="1">
    <source>
        <dbReference type="SAM" id="Phobius"/>
    </source>
</evidence>
<feature type="transmembrane region" description="Helical" evidence="1">
    <location>
        <begin position="170"/>
        <end position="190"/>
    </location>
</feature>
<keyword evidence="1" id="KW-0472">Membrane</keyword>
<feature type="transmembrane region" description="Helical" evidence="1">
    <location>
        <begin position="21"/>
        <end position="43"/>
    </location>
</feature>
<keyword evidence="3" id="KW-1185">Reference proteome</keyword>
<protein>
    <submittedName>
        <fullName evidence="2">Permease</fullName>
    </submittedName>
</protein>
<evidence type="ECO:0000313" key="3">
    <source>
        <dbReference type="Proteomes" id="UP000832041"/>
    </source>
</evidence>
<proteinExistence type="predicted"/>
<feature type="transmembrane region" description="Helical" evidence="1">
    <location>
        <begin position="94"/>
        <end position="112"/>
    </location>
</feature>
<keyword evidence="1" id="KW-0812">Transmembrane</keyword>